<dbReference type="Pfam" id="PF00535">
    <property type="entry name" value="Glycos_transf_2"/>
    <property type="match status" value="1"/>
</dbReference>
<dbReference type="AlphaFoldDB" id="A0A074JXF8"/>
<comment type="caution">
    <text evidence="2">The sequence shown here is derived from an EMBL/GenBank/DDBJ whole genome shotgun (WGS) entry which is preliminary data.</text>
</comment>
<dbReference type="CDD" id="cd00761">
    <property type="entry name" value="Glyco_tranf_GTA_type"/>
    <property type="match status" value="1"/>
</dbReference>
<name>A0A074JXF8_9RHOB</name>
<evidence type="ECO:0000259" key="1">
    <source>
        <dbReference type="Pfam" id="PF00535"/>
    </source>
</evidence>
<sequence>MGQPEDLAIVIPVWNIPQDLVFLLTQISRMNIFSEVIVCDDASDVDCNPEHLGFTSETLGARLTYIRSPEQRGAGAARNIGLAAVNAKNVLFFDADDHLSEKLPLIWRRHIRDEIPDFTIFRHTDSRVLNSEGREASFATDERQWDVALGKTNEKLLTREQSAHLCTISAYPWNKIYRTGFLRSQKINCSETPVHNDIRLHWLSFLKARSILAVREIGAIHIVGERDHHLTTRRGEERLCINEILEDLTNSIRESHRNTIFMRHFIHFVDTICRWNLNQVDHDIRAKFSELTLTAYLRFHPDEFRVFALWQPEKAESIVKFLLREGA</sequence>
<evidence type="ECO:0000313" key="2">
    <source>
        <dbReference type="EMBL" id="KEO61129.1"/>
    </source>
</evidence>
<evidence type="ECO:0000313" key="3">
    <source>
        <dbReference type="Proteomes" id="UP000027471"/>
    </source>
</evidence>
<dbReference type="InterPro" id="IPR029044">
    <property type="entry name" value="Nucleotide-diphossugar_trans"/>
</dbReference>
<dbReference type="EMBL" id="AUNB01000010">
    <property type="protein sequence ID" value="KEO61129.1"/>
    <property type="molecule type" value="Genomic_DNA"/>
</dbReference>
<feature type="domain" description="Glycosyltransferase 2-like" evidence="1">
    <location>
        <begin position="9"/>
        <end position="131"/>
    </location>
</feature>
<keyword evidence="3" id="KW-1185">Reference proteome</keyword>
<reference evidence="2 3" key="1">
    <citation type="journal article" date="2015" name="Antonie Van Leeuwenhoek">
        <title>Thioclava indica sp. nov., isolated from surface seawater of the Indian Ocean.</title>
        <authorList>
            <person name="Liu Y."/>
            <person name="Lai Q."/>
            <person name="Du J."/>
            <person name="Xu H."/>
            <person name="Jiang L."/>
            <person name="Shao Z."/>
        </authorList>
    </citation>
    <scope>NUCLEOTIDE SEQUENCE [LARGE SCALE GENOMIC DNA]</scope>
    <source>
        <strain evidence="2 3">DT23-4</strain>
    </source>
</reference>
<dbReference type="SUPFAM" id="SSF53448">
    <property type="entry name" value="Nucleotide-diphospho-sugar transferases"/>
    <property type="match status" value="1"/>
</dbReference>
<organism evidence="2 3">
    <name type="scientific">Thioclava indica</name>
    <dbReference type="NCBI Taxonomy" id="1353528"/>
    <lineage>
        <taxon>Bacteria</taxon>
        <taxon>Pseudomonadati</taxon>
        <taxon>Pseudomonadota</taxon>
        <taxon>Alphaproteobacteria</taxon>
        <taxon>Rhodobacterales</taxon>
        <taxon>Paracoccaceae</taxon>
        <taxon>Thioclava</taxon>
    </lineage>
</organism>
<dbReference type="Gene3D" id="3.90.550.10">
    <property type="entry name" value="Spore Coat Polysaccharide Biosynthesis Protein SpsA, Chain A"/>
    <property type="match status" value="1"/>
</dbReference>
<dbReference type="STRING" id="1353528.DT23_10360"/>
<gene>
    <name evidence="2" type="ORF">DT23_10360</name>
</gene>
<dbReference type="InterPro" id="IPR001173">
    <property type="entry name" value="Glyco_trans_2-like"/>
</dbReference>
<dbReference type="eggNOG" id="COG0463">
    <property type="taxonomic scope" value="Bacteria"/>
</dbReference>
<protein>
    <recommendedName>
        <fullName evidence="1">Glycosyltransferase 2-like domain-containing protein</fullName>
    </recommendedName>
</protein>
<accession>A0A074JXF8</accession>
<proteinExistence type="predicted"/>
<dbReference type="Proteomes" id="UP000027471">
    <property type="component" value="Unassembled WGS sequence"/>
</dbReference>